<feature type="compositionally biased region" description="Pro residues" evidence="1">
    <location>
        <begin position="299"/>
        <end position="319"/>
    </location>
</feature>
<dbReference type="Gene3D" id="3.40.190.10">
    <property type="entry name" value="Periplasmic binding protein-like II"/>
    <property type="match status" value="1"/>
</dbReference>
<comment type="caution">
    <text evidence="3">The sequence shown here is derived from an EMBL/GenBank/DDBJ whole genome shotgun (WGS) entry which is preliminary data.</text>
</comment>
<feature type="region of interest" description="Disordered" evidence="1">
    <location>
        <begin position="299"/>
        <end position="336"/>
    </location>
</feature>
<dbReference type="Gene3D" id="3.30.200.20">
    <property type="entry name" value="Phosphorylase Kinase, domain 1"/>
    <property type="match status" value="1"/>
</dbReference>
<dbReference type="GO" id="GO:1904680">
    <property type="term" value="F:peptide transmembrane transporter activity"/>
    <property type="evidence" value="ECO:0007669"/>
    <property type="project" value="TreeGrafter"/>
</dbReference>
<dbReference type="Gene3D" id="1.10.510.10">
    <property type="entry name" value="Transferase(Phosphotransferase) domain 1"/>
    <property type="match status" value="1"/>
</dbReference>
<reference evidence="3 4" key="1">
    <citation type="submission" date="2019-10" db="EMBL/GenBank/DDBJ databases">
        <title>Actinomadura rubteroloni sp. nov. and Actinomadura macrotermitis sp. nov., isolated from the gut of fungus growing-termite Macrotermes natalensis.</title>
        <authorList>
            <person name="Benndorf R."/>
            <person name="Martin K."/>
            <person name="Kuefner M."/>
            <person name="De Beer W."/>
            <person name="Kaster A.-K."/>
            <person name="Vollmers J."/>
            <person name="Poulsen M."/>
            <person name="Beemelmanns C."/>
        </authorList>
    </citation>
    <scope>NUCLEOTIDE SEQUENCE [LARGE SCALE GENOMIC DNA]</scope>
    <source>
        <strain evidence="3 4">RB68</strain>
    </source>
</reference>
<evidence type="ECO:0000259" key="2">
    <source>
        <dbReference type="PROSITE" id="PS50011"/>
    </source>
</evidence>
<dbReference type="GO" id="GO:0005524">
    <property type="term" value="F:ATP binding"/>
    <property type="evidence" value="ECO:0007669"/>
    <property type="project" value="InterPro"/>
</dbReference>
<dbReference type="OrthoDB" id="3915799at2"/>
<keyword evidence="4" id="KW-1185">Reference proteome</keyword>
<dbReference type="InterPro" id="IPR011009">
    <property type="entry name" value="Kinase-like_dom_sf"/>
</dbReference>
<proteinExistence type="predicted"/>
<evidence type="ECO:0000313" key="3">
    <source>
        <dbReference type="EMBL" id="MQY08180.1"/>
    </source>
</evidence>
<dbReference type="Proteomes" id="UP000487268">
    <property type="component" value="Unassembled WGS sequence"/>
</dbReference>
<feature type="domain" description="Protein kinase" evidence="2">
    <location>
        <begin position="18"/>
        <end position="268"/>
    </location>
</feature>
<dbReference type="InterPro" id="IPR000914">
    <property type="entry name" value="SBP_5_dom"/>
</dbReference>
<keyword evidence="3" id="KW-0808">Transferase</keyword>
<dbReference type="CDD" id="cd00995">
    <property type="entry name" value="PBP2_NikA_DppA_OppA_like"/>
    <property type="match status" value="1"/>
</dbReference>
<dbReference type="GO" id="GO:0015833">
    <property type="term" value="P:peptide transport"/>
    <property type="evidence" value="ECO:0007669"/>
    <property type="project" value="TreeGrafter"/>
</dbReference>
<dbReference type="PROSITE" id="PS00108">
    <property type="entry name" value="PROTEIN_KINASE_ST"/>
    <property type="match status" value="1"/>
</dbReference>
<dbReference type="Pfam" id="PF00496">
    <property type="entry name" value="SBP_bac_5"/>
    <property type="match status" value="1"/>
</dbReference>
<evidence type="ECO:0000313" key="4">
    <source>
        <dbReference type="Proteomes" id="UP000487268"/>
    </source>
</evidence>
<dbReference type="PANTHER" id="PTHR30290:SF83">
    <property type="entry name" value="ABC TRANSPORTER SUBSTRATE-BINDING PROTEIN"/>
    <property type="match status" value="1"/>
</dbReference>
<dbReference type="Pfam" id="PF00069">
    <property type="entry name" value="Pkinase"/>
    <property type="match status" value="1"/>
</dbReference>
<accession>A0A7K0C3Z7</accession>
<dbReference type="Gene3D" id="3.10.105.10">
    <property type="entry name" value="Dipeptide-binding Protein, Domain 3"/>
    <property type="match status" value="1"/>
</dbReference>
<dbReference type="EMBL" id="WEGH01000004">
    <property type="protein sequence ID" value="MQY08180.1"/>
    <property type="molecule type" value="Genomic_DNA"/>
</dbReference>
<dbReference type="SUPFAM" id="SSF56112">
    <property type="entry name" value="Protein kinase-like (PK-like)"/>
    <property type="match status" value="1"/>
</dbReference>
<organism evidence="3 4">
    <name type="scientific">Actinomadura macrotermitis</name>
    <dbReference type="NCBI Taxonomy" id="2585200"/>
    <lineage>
        <taxon>Bacteria</taxon>
        <taxon>Bacillati</taxon>
        <taxon>Actinomycetota</taxon>
        <taxon>Actinomycetes</taxon>
        <taxon>Streptosporangiales</taxon>
        <taxon>Thermomonosporaceae</taxon>
        <taxon>Actinomadura</taxon>
    </lineage>
</organism>
<dbReference type="RefSeq" id="WP_153538836.1">
    <property type="nucleotide sequence ID" value="NZ_WEGH01000004.1"/>
</dbReference>
<protein>
    <submittedName>
        <fullName evidence="3">Serine/threonine-protein kinase PknD</fullName>
        <ecNumber evidence="3">2.7.11.1</ecNumber>
    </submittedName>
</protein>
<dbReference type="PROSITE" id="PS50011">
    <property type="entry name" value="PROTEIN_KINASE_DOM"/>
    <property type="match status" value="1"/>
</dbReference>
<gene>
    <name evidence="3" type="primary">pknD_53</name>
    <name evidence="3" type="ORF">ACRB68_62860</name>
</gene>
<dbReference type="InterPro" id="IPR000719">
    <property type="entry name" value="Prot_kinase_dom"/>
</dbReference>
<dbReference type="InterPro" id="IPR008271">
    <property type="entry name" value="Ser/Thr_kinase_AS"/>
</dbReference>
<dbReference type="SUPFAM" id="SSF53850">
    <property type="entry name" value="Periplasmic binding protein-like II"/>
    <property type="match status" value="1"/>
</dbReference>
<dbReference type="CDD" id="cd14014">
    <property type="entry name" value="STKc_PknB_like"/>
    <property type="match status" value="1"/>
</dbReference>
<dbReference type="PANTHER" id="PTHR30290">
    <property type="entry name" value="PERIPLASMIC BINDING COMPONENT OF ABC TRANSPORTER"/>
    <property type="match status" value="1"/>
</dbReference>
<dbReference type="GO" id="GO:0004674">
    <property type="term" value="F:protein serine/threonine kinase activity"/>
    <property type="evidence" value="ECO:0007669"/>
    <property type="project" value="UniProtKB-EC"/>
</dbReference>
<feature type="compositionally biased region" description="Low complexity" evidence="1">
    <location>
        <begin position="365"/>
        <end position="382"/>
    </location>
</feature>
<feature type="region of interest" description="Disordered" evidence="1">
    <location>
        <begin position="365"/>
        <end position="404"/>
    </location>
</feature>
<name>A0A7K0C3Z7_9ACTN</name>
<evidence type="ECO:0000256" key="1">
    <source>
        <dbReference type="SAM" id="MobiDB-lite"/>
    </source>
</evidence>
<dbReference type="AlphaFoldDB" id="A0A7K0C3Z7"/>
<sequence length="876" mass="91122">MPDPTPLRGGDPDALGPYRLLGLLGEGGQGSVYLGEDPEGVRVAVKLLHARFSGDPRARSRFAAEVAVAQRVAPFCTARLLDSDVQGDRPYIVSEYIDGPSLAEVLSRYGPRRGSDLDRLAIGTMTALAAIHEAGVVHRDFKPGNVLLAADGPRVIDFGIARALDATGTLSSTAVGTPAYMAPEQISGTPVGPAADVWAWGATMVYAAGGRPAFGQDSIPAVMHRILNAPPDLGRLPEPLRSLAADCLAKDPALRPSAQQVLIRLLTLAGGLRAPAGAVPADVLGQGAAAAVTGTFAAPPPPVPAPAPPTTPPPGPIQPPWHQQQTMPPHPSGGGSRRRIGILAGVAGAAFIAVAVALAAVLVPDGEPTPTTTTLRPGGELRMVAAPPSDGDALDPSHSSGGTGRMVAKQLFTGLTDVSADGSVTKRLATSVTPQDGCKSWQIEIRTGTTFSNGEPVDAEAFVRGWTRNAQNQLGPASYVMAGVQGLNEVISGKSQILSGVKAAGSTLRVTLDTKDCEFEQRLADPVFYPAPKDAGRADNTAYNNRPIGNGPFKVDSYTPKSSLVLAPNTAWAFGRARLDRVSVRLAENTTTAALGGDADWARADTTTLSALRGKPNAVQRDAPFSRLLVPLVARGPMSTREGRLAVSYALDRQVISDAVYGGFYRPAHGIVPKAIPGFGRPGACASCEGQNPTEAKTNAAKAKLGAGTGLNLYVRTESSQQKIAEVVQEQLTRVLGWKVTIKTLPLGDLRKMSAAVTAKDASGLLVLGWGPDYPSGASMLRSLLRSDQAATATNSLSNYGGWKNPGFDGLLDQALADPVAATRTQHVLSAEKVALDDMALIPLLDFGSVAVRSGRFTGLDLDYDGDPTLATAAQR</sequence>
<dbReference type="EC" id="2.7.11.1" evidence="3"/>
<dbReference type="InterPro" id="IPR039424">
    <property type="entry name" value="SBP_5"/>
</dbReference>
<keyword evidence="3" id="KW-0418">Kinase</keyword>